<dbReference type="RefSeq" id="WP_014202430.1">
    <property type="nucleotide sequence ID" value="NC_016599.1"/>
</dbReference>
<dbReference type="HOGENOM" id="CLU_1833192_0_0_10"/>
<dbReference type="STRING" id="926562.Oweho_2106"/>
<gene>
    <name evidence="1" type="ordered locus">Oweho_2106</name>
</gene>
<dbReference type="AlphaFoldDB" id="G8R3M5"/>
<accession>G8R3M5</accession>
<protein>
    <submittedName>
        <fullName evidence="1">Uncharacterized protein</fullName>
    </submittedName>
</protein>
<organism evidence="1 2">
    <name type="scientific">Owenweeksia hongkongensis (strain DSM 17368 / CIP 108786 / JCM 12287 / NRRL B-23963 / UST20020801)</name>
    <dbReference type="NCBI Taxonomy" id="926562"/>
    <lineage>
        <taxon>Bacteria</taxon>
        <taxon>Pseudomonadati</taxon>
        <taxon>Bacteroidota</taxon>
        <taxon>Flavobacteriia</taxon>
        <taxon>Flavobacteriales</taxon>
        <taxon>Owenweeksiaceae</taxon>
        <taxon>Owenweeksia</taxon>
    </lineage>
</organism>
<sequence>MFVRILFLALIFTQCTTSTKTTTNQPAEDSASYMRYIPGAGGGKGILFTVPLKNPSKTLLINRFLINGIEVPAKIEDNLIIASVFYADREPTVENPNPEPMDPVLFNENTFEAVIYYSNDGVNDSLRVTNFTEEKQPLYP</sequence>
<name>G8R3M5_OWEHD</name>
<dbReference type="Proteomes" id="UP000005631">
    <property type="component" value="Chromosome"/>
</dbReference>
<proteinExistence type="predicted"/>
<dbReference type="KEGG" id="oho:Oweho_2106"/>
<dbReference type="EMBL" id="CP003156">
    <property type="protein sequence ID" value="AEV33081.1"/>
    <property type="molecule type" value="Genomic_DNA"/>
</dbReference>
<keyword evidence="2" id="KW-1185">Reference proteome</keyword>
<reference evidence="1 2" key="1">
    <citation type="journal article" date="2012" name="Stand. Genomic Sci.">
        <title>Genome sequence of the orange-pigmented seawater bacterium Owenweeksia hongkongensis type strain (UST20020801(T)).</title>
        <authorList>
            <person name="Riedel T."/>
            <person name="Held B."/>
            <person name="Nolan M."/>
            <person name="Lucas S."/>
            <person name="Lapidus A."/>
            <person name="Tice H."/>
            <person name="Del Rio T.G."/>
            <person name="Cheng J.F."/>
            <person name="Han C."/>
            <person name="Tapia R."/>
            <person name="Goodwin L.A."/>
            <person name="Pitluck S."/>
            <person name="Liolios K."/>
            <person name="Mavromatis K."/>
            <person name="Pagani I."/>
            <person name="Ivanova N."/>
            <person name="Mikhailova N."/>
            <person name="Pati A."/>
            <person name="Chen A."/>
            <person name="Palaniappan K."/>
            <person name="Rohde M."/>
            <person name="Tindall B.J."/>
            <person name="Detter J.C."/>
            <person name="Goker M."/>
            <person name="Woyke T."/>
            <person name="Bristow J."/>
            <person name="Eisen J.A."/>
            <person name="Markowitz V."/>
            <person name="Hugenholtz P."/>
            <person name="Klenk H.P."/>
            <person name="Kyrpides N.C."/>
        </authorList>
    </citation>
    <scope>NUCLEOTIDE SEQUENCE</scope>
    <source>
        <strain evidence="2">DSM 17368 / JCM 12287 / NRRL B-23963</strain>
    </source>
</reference>
<evidence type="ECO:0000313" key="2">
    <source>
        <dbReference type="Proteomes" id="UP000005631"/>
    </source>
</evidence>
<evidence type="ECO:0000313" key="1">
    <source>
        <dbReference type="EMBL" id="AEV33081.1"/>
    </source>
</evidence>